<dbReference type="RefSeq" id="WP_073198805.1">
    <property type="nucleotide sequence ID" value="NZ_FRCZ01000001.1"/>
</dbReference>
<dbReference type="GO" id="GO:0005737">
    <property type="term" value="C:cytoplasm"/>
    <property type="evidence" value="ECO:0007669"/>
    <property type="project" value="UniProtKB-SubCell"/>
</dbReference>
<proteinExistence type="inferred from homology"/>
<evidence type="ECO:0000256" key="1">
    <source>
        <dbReference type="ARBA" id="ARBA00001946"/>
    </source>
</evidence>
<evidence type="ECO:0000256" key="7">
    <source>
        <dbReference type="ARBA" id="ARBA00023277"/>
    </source>
</evidence>
<dbReference type="OrthoDB" id="9801899at2"/>
<dbReference type="EMBL" id="FRCZ01000001">
    <property type="protein sequence ID" value="SHM45689.1"/>
    <property type="molecule type" value="Genomic_DNA"/>
</dbReference>
<dbReference type="Pfam" id="PF08645">
    <property type="entry name" value="PNK3P"/>
    <property type="match status" value="1"/>
</dbReference>
<dbReference type="InterPro" id="IPR006543">
    <property type="entry name" value="Histidinol-phos"/>
</dbReference>
<dbReference type="InterPro" id="IPR006549">
    <property type="entry name" value="HAD-SF_hydro_IIIA"/>
</dbReference>
<evidence type="ECO:0000256" key="3">
    <source>
        <dbReference type="ARBA" id="ARBA00011245"/>
    </source>
</evidence>
<sequence length="170" mass="19224">MKVAFFDRDGTIIGDYTDPQWSNIKHPVFLDGAIETLKQVTSMGYKIIIITNQYIINEGYITVNQYHSITKQMINELNHHNIEVLDVFYCPHAKSENCPCIKPKIGMIQQAINKYPNINLIESFMVGDSAVDIELAINMDISGFGIGIGADYKNNKIVELINIHDLANYV</sequence>
<dbReference type="InterPro" id="IPR036412">
    <property type="entry name" value="HAD-like_sf"/>
</dbReference>
<dbReference type="EC" id="3.1.3.-" evidence="9"/>
<feature type="active site" description="Nucleophile" evidence="10">
    <location>
        <position position="7"/>
    </location>
</feature>
<dbReference type="STRING" id="1027249.SAMN05216179_0192"/>
<comment type="cofactor">
    <cofactor evidence="1 11">
        <name>Mg(2+)</name>
        <dbReference type="ChEBI" id="CHEBI:18420"/>
    </cofactor>
</comment>
<reference evidence="12 13" key="1">
    <citation type="submission" date="2016-11" db="EMBL/GenBank/DDBJ databases">
        <authorList>
            <person name="Jaros S."/>
            <person name="Januszkiewicz K."/>
            <person name="Wedrychowicz H."/>
        </authorList>
    </citation>
    <scope>NUCLEOTIDE SEQUENCE [LARGE SCALE GENOMIC DNA]</scope>
    <source>
        <strain evidence="12 13">CGMCC 1.10681</strain>
    </source>
</reference>
<dbReference type="Proteomes" id="UP000184184">
    <property type="component" value="Unassembled WGS sequence"/>
</dbReference>
<feature type="active site" description="Proton donor" evidence="10">
    <location>
        <position position="9"/>
    </location>
</feature>
<evidence type="ECO:0000256" key="4">
    <source>
        <dbReference type="ARBA" id="ARBA00022490"/>
    </source>
</evidence>
<feature type="binding site" evidence="11">
    <location>
        <position position="9"/>
    </location>
    <ligand>
        <name>Mg(2+)</name>
        <dbReference type="ChEBI" id="CHEBI:18420"/>
    </ligand>
</feature>
<dbReference type="GO" id="GO:0016791">
    <property type="term" value="F:phosphatase activity"/>
    <property type="evidence" value="ECO:0007669"/>
    <property type="project" value="InterPro"/>
</dbReference>
<keyword evidence="4 9" id="KW-0963">Cytoplasm</keyword>
<dbReference type="NCBIfam" id="TIGR01656">
    <property type="entry name" value="Histidinol-ppas"/>
    <property type="match status" value="1"/>
</dbReference>
<dbReference type="InterPro" id="IPR023214">
    <property type="entry name" value="HAD_sf"/>
</dbReference>
<feature type="binding site" evidence="11">
    <location>
        <position position="90"/>
    </location>
    <ligand>
        <name>Zn(2+)</name>
        <dbReference type="ChEBI" id="CHEBI:29105"/>
    </ligand>
</feature>
<evidence type="ECO:0000256" key="5">
    <source>
        <dbReference type="ARBA" id="ARBA00022723"/>
    </source>
</evidence>
<evidence type="ECO:0000256" key="10">
    <source>
        <dbReference type="PIRSR" id="PIRSR004682-1"/>
    </source>
</evidence>
<protein>
    <recommendedName>
        <fullName evidence="8 9">D,D-heptose 1,7-bisphosphate phosphatase</fullName>
        <ecNumber evidence="9">3.1.3.-</ecNumber>
    </recommendedName>
</protein>
<keyword evidence="13" id="KW-1185">Reference proteome</keyword>
<dbReference type="GO" id="GO:0046872">
    <property type="term" value="F:metal ion binding"/>
    <property type="evidence" value="ECO:0007669"/>
    <property type="project" value="UniProtKB-KW"/>
</dbReference>
<dbReference type="Gene3D" id="3.40.50.1000">
    <property type="entry name" value="HAD superfamily/HAD-like"/>
    <property type="match status" value="1"/>
</dbReference>
<keyword evidence="11" id="KW-0460">Magnesium</keyword>
<evidence type="ECO:0000313" key="13">
    <source>
        <dbReference type="Proteomes" id="UP000184184"/>
    </source>
</evidence>
<keyword evidence="11" id="KW-0862">Zinc</keyword>
<dbReference type="InterPro" id="IPR004446">
    <property type="entry name" value="Heptose_bisP_phosphatase"/>
</dbReference>
<evidence type="ECO:0000256" key="6">
    <source>
        <dbReference type="ARBA" id="ARBA00022801"/>
    </source>
</evidence>
<comment type="subunit">
    <text evidence="3">Monomer.</text>
</comment>
<keyword evidence="5 11" id="KW-0479">Metal-binding</keyword>
<dbReference type="NCBIfam" id="TIGR01662">
    <property type="entry name" value="HAD-SF-IIIA"/>
    <property type="match status" value="1"/>
</dbReference>
<dbReference type="SUPFAM" id="SSF56784">
    <property type="entry name" value="HAD-like"/>
    <property type="match status" value="1"/>
</dbReference>
<dbReference type="PANTHER" id="PTHR42891:SF1">
    <property type="entry name" value="D-GLYCERO-BETA-D-MANNO-HEPTOSE-1,7-BISPHOSPHATE 7-PHOSPHATASE"/>
    <property type="match status" value="1"/>
</dbReference>
<evidence type="ECO:0000256" key="2">
    <source>
        <dbReference type="ARBA" id="ARBA00004496"/>
    </source>
</evidence>
<organism evidence="12 13">
    <name type="scientific">Gracilibacillus kekensis</name>
    <dbReference type="NCBI Taxonomy" id="1027249"/>
    <lineage>
        <taxon>Bacteria</taxon>
        <taxon>Bacillati</taxon>
        <taxon>Bacillota</taxon>
        <taxon>Bacilli</taxon>
        <taxon>Bacillales</taxon>
        <taxon>Bacillaceae</taxon>
        <taxon>Gracilibacillus</taxon>
    </lineage>
</organism>
<keyword evidence="7 9" id="KW-0119">Carbohydrate metabolism</keyword>
<keyword evidence="6 9" id="KW-0378">Hydrolase</keyword>
<gene>
    <name evidence="12" type="ORF">SAMN05216179_0192</name>
</gene>
<comment type="similarity">
    <text evidence="9">Belongs to the gmhB family.</text>
</comment>
<dbReference type="PIRSF" id="PIRSF004682">
    <property type="entry name" value="GmhB"/>
    <property type="match status" value="1"/>
</dbReference>
<name>A0A1M7IY98_9BACI</name>
<feature type="binding site" evidence="11">
    <location>
        <position position="7"/>
    </location>
    <ligand>
        <name>Mg(2+)</name>
        <dbReference type="ChEBI" id="CHEBI:18420"/>
    </ligand>
</feature>
<feature type="binding site" evidence="11">
    <location>
        <position position="98"/>
    </location>
    <ligand>
        <name>Zn(2+)</name>
        <dbReference type="ChEBI" id="CHEBI:29105"/>
    </ligand>
</feature>
<feature type="binding site" evidence="11">
    <location>
        <position position="128"/>
    </location>
    <ligand>
        <name>Mg(2+)</name>
        <dbReference type="ChEBI" id="CHEBI:18420"/>
    </ligand>
</feature>
<dbReference type="InterPro" id="IPR013954">
    <property type="entry name" value="PNK3P"/>
</dbReference>
<evidence type="ECO:0000313" key="12">
    <source>
        <dbReference type="EMBL" id="SHM45689.1"/>
    </source>
</evidence>
<evidence type="ECO:0000256" key="8">
    <source>
        <dbReference type="ARBA" id="ARBA00031828"/>
    </source>
</evidence>
<evidence type="ECO:0000256" key="9">
    <source>
        <dbReference type="PIRNR" id="PIRNR004682"/>
    </source>
</evidence>
<evidence type="ECO:0000256" key="11">
    <source>
        <dbReference type="PIRSR" id="PIRSR004682-4"/>
    </source>
</evidence>
<dbReference type="AlphaFoldDB" id="A0A1M7IY98"/>
<dbReference type="PANTHER" id="PTHR42891">
    <property type="entry name" value="D-GLYCERO-BETA-D-MANNO-HEPTOSE-1,7-BISPHOSPHATE 7-PHOSPHATASE"/>
    <property type="match status" value="1"/>
</dbReference>
<comment type="subcellular location">
    <subcellularLocation>
        <location evidence="2 9">Cytoplasm</location>
    </subcellularLocation>
</comment>
<comment type="cofactor">
    <cofactor evidence="11">
        <name>Zn(2+)</name>
        <dbReference type="ChEBI" id="CHEBI:29105"/>
    </cofactor>
</comment>
<dbReference type="GO" id="GO:0005975">
    <property type="term" value="P:carbohydrate metabolic process"/>
    <property type="evidence" value="ECO:0007669"/>
    <property type="project" value="InterPro"/>
</dbReference>
<accession>A0A1M7IY98</accession>
<feature type="binding site" evidence="11">
    <location>
        <position position="100"/>
    </location>
    <ligand>
        <name>Zn(2+)</name>
        <dbReference type="ChEBI" id="CHEBI:29105"/>
    </ligand>
</feature>
<feature type="binding site" evidence="11">
    <location>
        <position position="92"/>
    </location>
    <ligand>
        <name>Zn(2+)</name>
        <dbReference type="ChEBI" id="CHEBI:29105"/>
    </ligand>
</feature>